<evidence type="ECO:0000313" key="2">
    <source>
        <dbReference type="Proteomes" id="UP000799441"/>
    </source>
</evidence>
<sequence>MTVVGRWHVMASCLVQERVRCGQDIQPVGMQPCLTYAVFPAEASSRSMFLSSRGDHKLRGTCRTLCRDVQGKCWSQVRLGSLHSPSLESACLTYLRAGRRHLLRGPMSQRRPECPQDSRHTSCSEVICLKLGSRVVNMFRTHGAKGGYPWEKR</sequence>
<protein>
    <submittedName>
        <fullName evidence="1">Uncharacterized protein</fullName>
    </submittedName>
</protein>
<dbReference type="AlphaFoldDB" id="A0A9P4UQ67"/>
<proteinExistence type="predicted"/>
<comment type="caution">
    <text evidence="1">The sequence shown here is derived from an EMBL/GenBank/DDBJ whole genome shotgun (WGS) entry which is preliminary data.</text>
</comment>
<gene>
    <name evidence="1" type="ORF">K431DRAFT_45065</name>
</gene>
<evidence type="ECO:0000313" key="1">
    <source>
        <dbReference type="EMBL" id="KAF2722504.1"/>
    </source>
</evidence>
<name>A0A9P4UQ67_9PEZI</name>
<accession>A0A9P4UQ67</accession>
<organism evidence="1 2">
    <name type="scientific">Polychaeton citri CBS 116435</name>
    <dbReference type="NCBI Taxonomy" id="1314669"/>
    <lineage>
        <taxon>Eukaryota</taxon>
        <taxon>Fungi</taxon>
        <taxon>Dikarya</taxon>
        <taxon>Ascomycota</taxon>
        <taxon>Pezizomycotina</taxon>
        <taxon>Dothideomycetes</taxon>
        <taxon>Dothideomycetidae</taxon>
        <taxon>Capnodiales</taxon>
        <taxon>Capnodiaceae</taxon>
        <taxon>Polychaeton</taxon>
    </lineage>
</organism>
<dbReference type="EMBL" id="MU003782">
    <property type="protein sequence ID" value="KAF2722504.1"/>
    <property type="molecule type" value="Genomic_DNA"/>
</dbReference>
<reference evidence="1" key="1">
    <citation type="journal article" date="2020" name="Stud. Mycol.">
        <title>101 Dothideomycetes genomes: a test case for predicting lifestyles and emergence of pathogens.</title>
        <authorList>
            <person name="Haridas S."/>
            <person name="Albert R."/>
            <person name="Binder M."/>
            <person name="Bloem J."/>
            <person name="Labutti K."/>
            <person name="Salamov A."/>
            <person name="Andreopoulos B."/>
            <person name="Baker S."/>
            <person name="Barry K."/>
            <person name="Bills G."/>
            <person name="Bluhm B."/>
            <person name="Cannon C."/>
            <person name="Castanera R."/>
            <person name="Culley D."/>
            <person name="Daum C."/>
            <person name="Ezra D."/>
            <person name="Gonzalez J."/>
            <person name="Henrissat B."/>
            <person name="Kuo A."/>
            <person name="Liang C."/>
            <person name="Lipzen A."/>
            <person name="Lutzoni F."/>
            <person name="Magnuson J."/>
            <person name="Mondo S."/>
            <person name="Nolan M."/>
            <person name="Ohm R."/>
            <person name="Pangilinan J."/>
            <person name="Park H.-J."/>
            <person name="Ramirez L."/>
            <person name="Alfaro M."/>
            <person name="Sun H."/>
            <person name="Tritt A."/>
            <person name="Yoshinaga Y."/>
            <person name="Zwiers L.-H."/>
            <person name="Turgeon B."/>
            <person name="Goodwin S."/>
            <person name="Spatafora J."/>
            <person name="Crous P."/>
            <person name="Grigoriev I."/>
        </authorList>
    </citation>
    <scope>NUCLEOTIDE SEQUENCE</scope>
    <source>
        <strain evidence="1">CBS 116435</strain>
    </source>
</reference>
<dbReference type="Proteomes" id="UP000799441">
    <property type="component" value="Unassembled WGS sequence"/>
</dbReference>
<keyword evidence="2" id="KW-1185">Reference proteome</keyword>